<dbReference type="SUPFAM" id="SSF47384">
    <property type="entry name" value="Homodimeric domain of signal transducing histidine kinase"/>
    <property type="match status" value="1"/>
</dbReference>
<dbReference type="PROSITE" id="PS50109">
    <property type="entry name" value="HIS_KIN"/>
    <property type="match status" value="1"/>
</dbReference>
<dbReference type="Proteomes" id="UP000461010">
    <property type="component" value="Unassembled WGS sequence"/>
</dbReference>
<dbReference type="InterPro" id="IPR013702">
    <property type="entry name" value="FIST_domain_N"/>
</dbReference>
<name>A0A6L4WWA1_9BACT</name>
<comment type="caution">
    <text evidence="4">The sequence shown here is derived from an EMBL/GenBank/DDBJ whole genome shotgun (WGS) entry which is preliminary data.</text>
</comment>
<dbReference type="InterPro" id="IPR005467">
    <property type="entry name" value="His_kinase_dom"/>
</dbReference>
<feature type="domain" description="Histidine kinase" evidence="3">
    <location>
        <begin position="433"/>
        <end position="638"/>
    </location>
</feature>
<dbReference type="GO" id="GO:0000155">
    <property type="term" value="F:phosphorelay sensor kinase activity"/>
    <property type="evidence" value="ECO:0007669"/>
    <property type="project" value="InterPro"/>
</dbReference>
<dbReference type="InterPro" id="IPR036890">
    <property type="entry name" value="HATPase_C_sf"/>
</dbReference>
<dbReference type="InterPro" id="IPR003661">
    <property type="entry name" value="HisK_dim/P_dom"/>
</dbReference>
<dbReference type="PANTHER" id="PTHR40252">
    <property type="entry name" value="BLR0328 PROTEIN"/>
    <property type="match status" value="1"/>
</dbReference>
<comment type="catalytic activity">
    <reaction evidence="1">
        <text>ATP + protein L-histidine = ADP + protein N-phospho-L-histidine.</text>
        <dbReference type="EC" id="2.7.13.3"/>
    </reaction>
</comment>
<evidence type="ECO:0000256" key="1">
    <source>
        <dbReference type="ARBA" id="ARBA00000085"/>
    </source>
</evidence>
<evidence type="ECO:0000259" key="3">
    <source>
        <dbReference type="PROSITE" id="PS50109"/>
    </source>
</evidence>
<dbReference type="Pfam" id="PF02518">
    <property type="entry name" value="HATPase_c"/>
    <property type="match status" value="1"/>
</dbReference>
<proteinExistence type="predicted"/>
<dbReference type="EMBL" id="WFKJ01000002">
    <property type="protein sequence ID" value="KAB7892744.1"/>
    <property type="molecule type" value="Genomic_DNA"/>
</dbReference>
<evidence type="ECO:0000313" key="7">
    <source>
        <dbReference type="Proteomes" id="UP000472839"/>
    </source>
</evidence>
<dbReference type="RefSeq" id="WP_152187537.1">
    <property type="nucleotide sequence ID" value="NZ_WFKJ01000002.1"/>
</dbReference>
<dbReference type="SMART" id="SM01204">
    <property type="entry name" value="FIST_C"/>
    <property type="match status" value="1"/>
</dbReference>
<dbReference type="InterPro" id="IPR019494">
    <property type="entry name" value="FIST_C"/>
</dbReference>
<sequence length="638" mass="72262">MKTFNYTYNNKALDTLIDFNSFKNEKNILIQIFCGDKKSILKEIATNILDNLPQAICIGSSTDGEINNSKVTTCKTVISISTFENTKLKTAFVRRKDSFSNGVDLAKELCTEDTKLLITFSDGNKTNGESFLKGIQSVNHNVMVSGGMAGDNANFRQTFISSQNQIVTNGAVGVALDSKVLKVCNAFNFNWSPIGIEHTIDKVVDNRVYQISGMKPLDFYEKYLGEYVAKALPATGIEFPLIAQRNGLPVARAVIAKHKDGSLSFAGNLYQGDIVKLGFGNVELIMNNPLESLFDTCNIKDTQSFFIYSCMARRRYMPSMVDIEIKPFSSIAPTSGFFTYGEFYHDNGNNELLNQTFTIVALSEIEDSKNDKKTSCEIQSETQPISEHARSLQALTHLIQQSSHDYNKQSKELEEGKIYAQNLVDSQKQFLKHAVHETNTPLSIIMGNIEMYEIEHGKNKHLSNIEVAMKNISSIYDDLSYLIKKNQVNEATHEINLVDFVRSRIDFFTQSAIKFKSEFNFSSQRKEMLINFNEIKLQRIVDNNLTNAIKYSLPNENIQVRMNVMNNDCHLIIESRSKQILDQQKIFEEYYREQISDQEGFGLGLNLVKRICSEENVGIQLASGENWSSFTYIFKEIK</sequence>
<dbReference type="SMART" id="SM00387">
    <property type="entry name" value="HATPase_c"/>
    <property type="match status" value="1"/>
</dbReference>
<organism evidence="4 7">
    <name type="scientific">Poseidonibacter ostreae</name>
    <dbReference type="NCBI Taxonomy" id="2654171"/>
    <lineage>
        <taxon>Bacteria</taxon>
        <taxon>Pseudomonadati</taxon>
        <taxon>Campylobacterota</taxon>
        <taxon>Epsilonproteobacteria</taxon>
        <taxon>Campylobacterales</taxon>
        <taxon>Arcobacteraceae</taxon>
        <taxon>Poseidonibacter</taxon>
    </lineage>
</organism>
<evidence type="ECO:0000313" key="5">
    <source>
        <dbReference type="EMBL" id="KAB7892744.1"/>
    </source>
</evidence>
<dbReference type="EMBL" id="WFKK01000002">
    <property type="protein sequence ID" value="KAB7891020.1"/>
    <property type="molecule type" value="Genomic_DNA"/>
</dbReference>
<gene>
    <name evidence="5" type="ORF">GBG18_00960</name>
    <name evidence="4" type="ORF">GBG19_01250</name>
</gene>
<evidence type="ECO:0000256" key="2">
    <source>
        <dbReference type="ARBA" id="ARBA00012438"/>
    </source>
</evidence>
<dbReference type="Gene3D" id="3.30.565.10">
    <property type="entry name" value="Histidine kinase-like ATPase, C-terminal domain"/>
    <property type="match status" value="1"/>
</dbReference>
<dbReference type="SUPFAM" id="SSF55874">
    <property type="entry name" value="ATPase domain of HSP90 chaperone/DNA topoisomerase II/histidine kinase"/>
    <property type="match status" value="1"/>
</dbReference>
<dbReference type="Pfam" id="PF00512">
    <property type="entry name" value="HisKA"/>
    <property type="match status" value="1"/>
</dbReference>
<accession>A0A6L4WWA1</accession>
<dbReference type="AlphaFoldDB" id="A0A6L4WWA1"/>
<evidence type="ECO:0000313" key="6">
    <source>
        <dbReference type="Proteomes" id="UP000461010"/>
    </source>
</evidence>
<protein>
    <recommendedName>
        <fullName evidence="2">histidine kinase</fullName>
        <ecNumber evidence="2">2.7.13.3</ecNumber>
    </recommendedName>
</protein>
<dbReference type="InterPro" id="IPR036097">
    <property type="entry name" value="HisK_dim/P_sf"/>
</dbReference>
<dbReference type="SMART" id="SM00388">
    <property type="entry name" value="HisKA"/>
    <property type="match status" value="1"/>
</dbReference>
<dbReference type="Proteomes" id="UP000472839">
    <property type="component" value="Unassembled WGS sequence"/>
</dbReference>
<dbReference type="PANTHER" id="PTHR40252:SF2">
    <property type="entry name" value="BLR0328 PROTEIN"/>
    <property type="match status" value="1"/>
</dbReference>
<dbReference type="CDD" id="cd00082">
    <property type="entry name" value="HisKA"/>
    <property type="match status" value="1"/>
</dbReference>
<dbReference type="EC" id="2.7.13.3" evidence="2"/>
<dbReference type="Pfam" id="PF08495">
    <property type="entry name" value="FIST"/>
    <property type="match status" value="1"/>
</dbReference>
<reference evidence="6 7" key="1">
    <citation type="submission" date="2019-10" db="EMBL/GenBank/DDBJ databases">
        <title>Poseidonibacter ostreae sp. nov., isolated from the gut of the Ostrea denselamellosa.</title>
        <authorList>
            <person name="Choi A."/>
        </authorList>
    </citation>
    <scope>NUCLEOTIDE SEQUENCE [LARGE SCALE GENOMIC DNA]</scope>
    <source>
        <strain evidence="4 7">SJOD-M-33</strain>
        <strain evidence="5 6">SJOD-M-5</strain>
    </source>
</reference>
<keyword evidence="6" id="KW-1185">Reference proteome</keyword>
<evidence type="ECO:0000313" key="4">
    <source>
        <dbReference type="EMBL" id="KAB7891020.1"/>
    </source>
</evidence>
<dbReference type="Pfam" id="PF10442">
    <property type="entry name" value="FIST_C"/>
    <property type="match status" value="1"/>
</dbReference>
<dbReference type="InterPro" id="IPR003594">
    <property type="entry name" value="HATPase_dom"/>
</dbReference>
<dbReference type="Gene3D" id="1.10.287.130">
    <property type="match status" value="1"/>
</dbReference>
<dbReference type="SMART" id="SM00897">
    <property type="entry name" value="FIST"/>
    <property type="match status" value="1"/>
</dbReference>